<sequence length="212" mass="22733">LNKDYARSMTIQDRGYAFLNPESRHDLQHGTCGYIDDNGQWQELLNLTNAASLGTFKAPVTVTKMRSEDEQCGPLLGSGTEEVDRSTTAGGSGTLAGVPVDASVTLSYKTSSDFGAVLHCPQPITRAGYKHKAPFRDWAKANAAALLLRFPDVRSNGFYVVTKTYSTPEAHTHAWTNPSSNVAIKFKVGSAGVAEVGPALDYSQTSSGSAWN</sequence>
<organism evidence="2 3">
    <name type="scientific">Myriangium duriaei CBS 260.36</name>
    <dbReference type="NCBI Taxonomy" id="1168546"/>
    <lineage>
        <taxon>Eukaryota</taxon>
        <taxon>Fungi</taxon>
        <taxon>Dikarya</taxon>
        <taxon>Ascomycota</taxon>
        <taxon>Pezizomycotina</taxon>
        <taxon>Dothideomycetes</taxon>
        <taxon>Dothideomycetidae</taxon>
        <taxon>Myriangiales</taxon>
        <taxon>Myriangiaceae</taxon>
        <taxon>Myriangium</taxon>
    </lineage>
</organism>
<accession>A0A9P4ITB8</accession>
<protein>
    <submittedName>
        <fullName evidence="2">Uncharacterized protein</fullName>
    </submittedName>
</protein>
<dbReference type="EMBL" id="ML996091">
    <property type="protein sequence ID" value="KAF2149632.1"/>
    <property type="molecule type" value="Genomic_DNA"/>
</dbReference>
<feature type="region of interest" description="Disordered" evidence="1">
    <location>
        <begin position="71"/>
        <end position="94"/>
    </location>
</feature>
<evidence type="ECO:0000256" key="1">
    <source>
        <dbReference type="SAM" id="MobiDB-lite"/>
    </source>
</evidence>
<comment type="caution">
    <text evidence="2">The sequence shown here is derived from an EMBL/GenBank/DDBJ whole genome shotgun (WGS) entry which is preliminary data.</text>
</comment>
<dbReference type="OrthoDB" id="3670053at2759"/>
<proteinExistence type="predicted"/>
<dbReference type="Proteomes" id="UP000799439">
    <property type="component" value="Unassembled WGS sequence"/>
</dbReference>
<feature type="non-terminal residue" evidence="2">
    <location>
        <position position="1"/>
    </location>
</feature>
<reference evidence="2" key="1">
    <citation type="journal article" date="2020" name="Stud. Mycol.">
        <title>101 Dothideomycetes genomes: a test case for predicting lifestyles and emergence of pathogens.</title>
        <authorList>
            <person name="Haridas S."/>
            <person name="Albert R."/>
            <person name="Binder M."/>
            <person name="Bloem J."/>
            <person name="Labutti K."/>
            <person name="Salamov A."/>
            <person name="Andreopoulos B."/>
            <person name="Baker S."/>
            <person name="Barry K."/>
            <person name="Bills G."/>
            <person name="Bluhm B."/>
            <person name="Cannon C."/>
            <person name="Castanera R."/>
            <person name="Culley D."/>
            <person name="Daum C."/>
            <person name="Ezra D."/>
            <person name="Gonzalez J."/>
            <person name="Henrissat B."/>
            <person name="Kuo A."/>
            <person name="Liang C."/>
            <person name="Lipzen A."/>
            <person name="Lutzoni F."/>
            <person name="Magnuson J."/>
            <person name="Mondo S."/>
            <person name="Nolan M."/>
            <person name="Ohm R."/>
            <person name="Pangilinan J."/>
            <person name="Park H.-J."/>
            <person name="Ramirez L."/>
            <person name="Alfaro M."/>
            <person name="Sun H."/>
            <person name="Tritt A."/>
            <person name="Yoshinaga Y."/>
            <person name="Zwiers L.-H."/>
            <person name="Turgeon B."/>
            <person name="Goodwin S."/>
            <person name="Spatafora J."/>
            <person name="Crous P."/>
            <person name="Grigoriev I."/>
        </authorList>
    </citation>
    <scope>NUCLEOTIDE SEQUENCE</scope>
    <source>
        <strain evidence="2">CBS 260.36</strain>
    </source>
</reference>
<keyword evidence="3" id="KW-1185">Reference proteome</keyword>
<evidence type="ECO:0000313" key="3">
    <source>
        <dbReference type="Proteomes" id="UP000799439"/>
    </source>
</evidence>
<dbReference type="AlphaFoldDB" id="A0A9P4ITB8"/>
<gene>
    <name evidence="2" type="ORF">K461DRAFT_214663</name>
</gene>
<name>A0A9P4ITB8_9PEZI</name>
<feature type="non-terminal residue" evidence="2">
    <location>
        <position position="212"/>
    </location>
</feature>
<evidence type="ECO:0000313" key="2">
    <source>
        <dbReference type="EMBL" id="KAF2149632.1"/>
    </source>
</evidence>